<reference evidence="1" key="1">
    <citation type="submission" date="2018-02" db="EMBL/GenBank/DDBJ databases">
        <title>Rhizophora mucronata_Transcriptome.</title>
        <authorList>
            <person name="Meera S.P."/>
            <person name="Sreeshan A."/>
            <person name="Augustine A."/>
        </authorList>
    </citation>
    <scope>NUCLEOTIDE SEQUENCE</scope>
    <source>
        <tissue evidence="1">Leaf</tissue>
    </source>
</reference>
<dbReference type="EMBL" id="GGEC01010882">
    <property type="protein sequence ID" value="MBW91365.1"/>
    <property type="molecule type" value="Transcribed_RNA"/>
</dbReference>
<name>A0A2P2JD17_RHIMU</name>
<sequence>MFSSFFFFLL</sequence>
<protein>
    <submittedName>
        <fullName evidence="1">Uncharacterized protein</fullName>
    </submittedName>
</protein>
<organism evidence="1">
    <name type="scientific">Rhizophora mucronata</name>
    <name type="common">Asiatic mangrove</name>
    <dbReference type="NCBI Taxonomy" id="61149"/>
    <lineage>
        <taxon>Eukaryota</taxon>
        <taxon>Viridiplantae</taxon>
        <taxon>Streptophyta</taxon>
        <taxon>Embryophyta</taxon>
        <taxon>Tracheophyta</taxon>
        <taxon>Spermatophyta</taxon>
        <taxon>Magnoliopsida</taxon>
        <taxon>eudicotyledons</taxon>
        <taxon>Gunneridae</taxon>
        <taxon>Pentapetalae</taxon>
        <taxon>rosids</taxon>
        <taxon>fabids</taxon>
        <taxon>Malpighiales</taxon>
        <taxon>Rhizophoraceae</taxon>
        <taxon>Rhizophora</taxon>
    </lineage>
</organism>
<evidence type="ECO:0000313" key="1">
    <source>
        <dbReference type="EMBL" id="MBW91365.1"/>
    </source>
</evidence>
<accession>A0A2P2JD17</accession>
<proteinExistence type="predicted"/>